<organism evidence="5 6">
    <name type="scientific">Mycena maculata</name>
    <dbReference type="NCBI Taxonomy" id="230809"/>
    <lineage>
        <taxon>Eukaryota</taxon>
        <taxon>Fungi</taxon>
        <taxon>Dikarya</taxon>
        <taxon>Basidiomycota</taxon>
        <taxon>Agaricomycotina</taxon>
        <taxon>Agaricomycetes</taxon>
        <taxon>Agaricomycetidae</taxon>
        <taxon>Agaricales</taxon>
        <taxon>Marasmiineae</taxon>
        <taxon>Mycenaceae</taxon>
        <taxon>Mycena</taxon>
    </lineage>
</organism>
<gene>
    <name evidence="5" type="ORF">DFH07DRAFT_960779</name>
</gene>
<dbReference type="GO" id="GO:0005634">
    <property type="term" value="C:nucleus"/>
    <property type="evidence" value="ECO:0007669"/>
    <property type="project" value="TreeGrafter"/>
</dbReference>
<dbReference type="InterPro" id="IPR001650">
    <property type="entry name" value="Helicase_C-like"/>
</dbReference>
<dbReference type="GO" id="GO:0016787">
    <property type="term" value="F:hydrolase activity"/>
    <property type="evidence" value="ECO:0007669"/>
    <property type="project" value="UniProtKB-KW"/>
</dbReference>
<evidence type="ECO:0000256" key="2">
    <source>
        <dbReference type="ARBA" id="ARBA00022801"/>
    </source>
</evidence>
<dbReference type="InterPro" id="IPR049730">
    <property type="entry name" value="SNF2/RAD54-like_C"/>
</dbReference>
<dbReference type="AlphaFoldDB" id="A0AAD7N9Y1"/>
<dbReference type="PANTHER" id="PTHR45626">
    <property type="entry name" value="TRANSCRIPTION TERMINATION FACTOR 2-RELATED"/>
    <property type="match status" value="1"/>
</dbReference>
<dbReference type="GO" id="GO:0008094">
    <property type="term" value="F:ATP-dependent activity, acting on DNA"/>
    <property type="evidence" value="ECO:0007669"/>
    <property type="project" value="TreeGrafter"/>
</dbReference>
<dbReference type="InterPro" id="IPR027417">
    <property type="entry name" value="P-loop_NTPase"/>
</dbReference>
<keyword evidence="2 5" id="KW-0378">Hydrolase</keyword>
<dbReference type="SUPFAM" id="SSF52540">
    <property type="entry name" value="P-loop containing nucleoside triphosphate hydrolases"/>
    <property type="match status" value="1"/>
</dbReference>
<dbReference type="GO" id="GO:0000724">
    <property type="term" value="P:double-strand break repair via homologous recombination"/>
    <property type="evidence" value="ECO:0007669"/>
    <property type="project" value="TreeGrafter"/>
</dbReference>
<dbReference type="InterPro" id="IPR050628">
    <property type="entry name" value="SNF2_RAD54_helicase_TF"/>
</dbReference>
<evidence type="ECO:0000259" key="4">
    <source>
        <dbReference type="Pfam" id="PF00271"/>
    </source>
</evidence>
<name>A0AAD7N9Y1_9AGAR</name>
<accession>A0AAD7N9Y1</accession>
<evidence type="ECO:0000256" key="3">
    <source>
        <dbReference type="ARBA" id="ARBA00022840"/>
    </source>
</evidence>
<sequence>MNNYEQLLIILPNLDFPVFLMHPFKSQWAKIVRLRKGVSPASVLAPSNNWMHRVAVDHPALLTKALHHGDIGAKPDETSDQMRVLLDQSNAEVDEIIAQDVPLTALPAALAGHAAIFRSTYMSSKLTATFKILDNVPRGEKSIVFFHFLTSLDMMAEILSRNGVSYAGYDGRMSASQRADALDQIRTEAGSFSPQSWPAEQWNPYVEEQAISRVHHIGQVREVRVYRLLAKHSIEDSIIKTQNVKREVVGGLLSLCAVPDVEEIQNWLA</sequence>
<protein>
    <submittedName>
        <fullName evidence="5">P-loop containing nucleoside triphosphate hydrolase protein</fullName>
    </submittedName>
</protein>
<feature type="domain" description="Helicase C-terminal" evidence="4">
    <location>
        <begin position="126"/>
        <end position="187"/>
    </location>
</feature>
<proteinExistence type="predicted"/>
<keyword evidence="1" id="KW-0547">Nucleotide-binding</keyword>
<dbReference type="Proteomes" id="UP001215280">
    <property type="component" value="Unassembled WGS sequence"/>
</dbReference>
<dbReference type="Gene3D" id="3.40.50.300">
    <property type="entry name" value="P-loop containing nucleotide triphosphate hydrolases"/>
    <property type="match status" value="2"/>
</dbReference>
<dbReference type="Pfam" id="PF00271">
    <property type="entry name" value="Helicase_C"/>
    <property type="match status" value="1"/>
</dbReference>
<evidence type="ECO:0000313" key="5">
    <source>
        <dbReference type="EMBL" id="KAJ7751944.1"/>
    </source>
</evidence>
<dbReference type="PANTHER" id="PTHR45626:SF16">
    <property type="entry name" value="ATP-DEPENDENT HELICASE ULS1"/>
    <property type="match status" value="1"/>
</dbReference>
<keyword evidence="3" id="KW-0067">ATP-binding</keyword>
<dbReference type="GO" id="GO:0005524">
    <property type="term" value="F:ATP binding"/>
    <property type="evidence" value="ECO:0007669"/>
    <property type="project" value="UniProtKB-KW"/>
</dbReference>
<dbReference type="EMBL" id="JARJLG010000076">
    <property type="protein sequence ID" value="KAJ7751944.1"/>
    <property type="molecule type" value="Genomic_DNA"/>
</dbReference>
<dbReference type="GO" id="GO:0005737">
    <property type="term" value="C:cytoplasm"/>
    <property type="evidence" value="ECO:0007669"/>
    <property type="project" value="TreeGrafter"/>
</dbReference>
<comment type="caution">
    <text evidence="5">The sequence shown here is derived from an EMBL/GenBank/DDBJ whole genome shotgun (WGS) entry which is preliminary data.</text>
</comment>
<dbReference type="CDD" id="cd18793">
    <property type="entry name" value="SF2_C_SNF"/>
    <property type="match status" value="1"/>
</dbReference>
<reference evidence="5" key="1">
    <citation type="submission" date="2023-03" db="EMBL/GenBank/DDBJ databases">
        <title>Massive genome expansion in bonnet fungi (Mycena s.s.) driven by repeated elements and novel gene families across ecological guilds.</title>
        <authorList>
            <consortium name="Lawrence Berkeley National Laboratory"/>
            <person name="Harder C.B."/>
            <person name="Miyauchi S."/>
            <person name="Viragh M."/>
            <person name="Kuo A."/>
            <person name="Thoen E."/>
            <person name="Andreopoulos B."/>
            <person name="Lu D."/>
            <person name="Skrede I."/>
            <person name="Drula E."/>
            <person name="Henrissat B."/>
            <person name="Morin E."/>
            <person name="Kohler A."/>
            <person name="Barry K."/>
            <person name="LaButti K."/>
            <person name="Morin E."/>
            <person name="Salamov A."/>
            <person name="Lipzen A."/>
            <person name="Mereny Z."/>
            <person name="Hegedus B."/>
            <person name="Baldrian P."/>
            <person name="Stursova M."/>
            <person name="Weitz H."/>
            <person name="Taylor A."/>
            <person name="Grigoriev I.V."/>
            <person name="Nagy L.G."/>
            <person name="Martin F."/>
            <person name="Kauserud H."/>
        </authorList>
    </citation>
    <scope>NUCLEOTIDE SEQUENCE</scope>
    <source>
        <strain evidence="5">CBHHK188m</strain>
    </source>
</reference>
<keyword evidence="6" id="KW-1185">Reference proteome</keyword>
<evidence type="ECO:0000313" key="6">
    <source>
        <dbReference type="Proteomes" id="UP001215280"/>
    </source>
</evidence>
<evidence type="ECO:0000256" key="1">
    <source>
        <dbReference type="ARBA" id="ARBA00022741"/>
    </source>
</evidence>